<dbReference type="AlphaFoldDB" id="A0A164NX05"/>
<evidence type="ECO:0000313" key="1">
    <source>
        <dbReference type="EMBL" id="KZD65952.1"/>
    </source>
</evidence>
<dbReference type="Pfam" id="PF25735">
    <property type="entry name" value="Phage_L5_gp82"/>
    <property type="match status" value="1"/>
</dbReference>
<protein>
    <submittedName>
        <fullName evidence="1">Uncharacterized protein</fullName>
    </submittedName>
</protein>
<dbReference type="RefSeq" id="WP_063261171.1">
    <property type="nucleotide sequence ID" value="NZ_LJKE01000045.1"/>
</dbReference>
<dbReference type="PATRIC" id="fig|1396.535.peg.1742"/>
<dbReference type="InterPro" id="IPR058002">
    <property type="entry name" value="Gp82"/>
</dbReference>
<dbReference type="Proteomes" id="UP000076482">
    <property type="component" value="Unassembled WGS sequence"/>
</dbReference>
<organism evidence="1 2">
    <name type="scientific">Bacillus cereus</name>
    <dbReference type="NCBI Taxonomy" id="1396"/>
    <lineage>
        <taxon>Bacteria</taxon>
        <taxon>Bacillati</taxon>
        <taxon>Bacillota</taxon>
        <taxon>Bacilli</taxon>
        <taxon>Bacillales</taxon>
        <taxon>Bacillaceae</taxon>
        <taxon>Bacillus</taxon>
        <taxon>Bacillus cereus group</taxon>
    </lineage>
</organism>
<accession>A0A164NX05</accession>
<dbReference type="EMBL" id="LJKE01000045">
    <property type="protein sequence ID" value="KZD65952.1"/>
    <property type="molecule type" value="Genomic_DNA"/>
</dbReference>
<sequence length="126" mass="14636">MFISREGREAEIGQRVRVYRNLHNDMFSIQSPKTNLVLGYANSIELSDTRYVVRKKGQEKVRKEKRKNVHAYVEGTLLSFEPKESNLKAGYYNPYKTDTFVTENGEPLYGSEISVCENGKIFYKNK</sequence>
<reference evidence="1 2" key="1">
    <citation type="submission" date="2015-09" db="EMBL/GenBank/DDBJ databases">
        <title>Bacillus cereus food isolates.</title>
        <authorList>
            <person name="Boekhorst J."/>
        </authorList>
    </citation>
    <scope>NUCLEOTIDE SEQUENCE [LARGE SCALE GENOMIC DNA]</scope>
    <source>
        <strain evidence="1 2">B4088</strain>
    </source>
</reference>
<proteinExistence type="predicted"/>
<name>A0A164NX05_BACCE</name>
<evidence type="ECO:0000313" key="2">
    <source>
        <dbReference type="Proteomes" id="UP000076482"/>
    </source>
</evidence>
<comment type="caution">
    <text evidence="1">The sequence shown here is derived from an EMBL/GenBank/DDBJ whole genome shotgun (WGS) entry which is preliminary data.</text>
</comment>
<gene>
    <name evidence="1" type="ORF">B4088_2709</name>
</gene>